<gene>
    <name evidence="7" type="primary">kstR2_1</name>
    <name evidence="7" type="ORF">Bravens_00622</name>
</gene>
<dbReference type="Pfam" id="PF00440">
    <property type="entry name" value="TetR_N"/>
    <property type="match status" value="1"/>
</dbReference>
<dbReference type="GO" id="GO:0000976">
    <property type="term" value="F:transcription cis-regulatory region binding"/>
    <property type="evidence" value="ECO:0007669"/>
    <property type="project" value="TreeGrafter"/>
</dbReference>
<sequence length="229" mass="24936">MTRSATGATRPGNAQALGNQMTAGSEAGGTSGASPAPTKRQAAKERRRQQILDSAKKLFARQGFRAVSIDDIGAGAGISGPAVYRHFDSKEALLAELLVGISKRLHAGMSSIVAAHSGAQPREAMEELLAFHVEFAVNEPELIRIQDRDFEALQEGDRKRVRRLQREYMTGWEDVLIHVHPDLEGAGVRVLVQAVIGMLNSTPYVVRRLDKDVIEQHLRDAARAALRLG</sequence>
<dbReference type="InterPro" id="IPR009057">
    <property type="entry name" value="Homeodomain-like_sf"/>
</dbReference>
<dbReference type="AlphaFoldDB" id="A0A150HB81"/>
<dbReference type="Pfam" id="PF17932">
    <property type="entry name" value="TetR_C_24"/>
    <property type="match status" value="1"/>
</dbReference>
<evidence type="ECO:0000313" key="8">
    <source>
        <dbReference type="Proteomes" id="UP000243589"/>
    </source>
</evidence>
<name>A0A150HB81_9MICO</name>
<dbReference type="SUPFAM" id="SSF48498">
    <property type="entry name" value="Tetracyclin repressor-like, C-terminal domain"/>
    <property type="match status" value="1"/>
</dbReference>
<evidence type="ECO:0000256" key="4">
    <source>
        <dbReference type="PROSITE-ProRule" id="PRU00335"/>
    </source>
</evidence>
<dbReference type="InterPro" id="IPR041490">
    <property type="entry name" value="KstR2_TetR_C"/>
</dbReference>
<dbReference type="Proteomes" id="UP000243589">
    <property type="component" value="Unassembled WGS sequence"/>
</dbReference>
<dbReference type="PROSITE" id="PS01081">
    <property type="entry name" value="HTH_TETR_1"/>
    <property type="match status" value="1"/>
</dbReference>
<dbReference type="FunFam" id="1.10.10.60:FF:000141">
    <property type="entry name" value="TetR family transcriptional regulator"/>
    <property type="match status" value="1"/>
</dbReference>
<dbReference type="EMBL" id="LQQC01000007">
    <property type="protein sequence ID" value="KXZ59068.1"/>
    <property type="molecule type" value="Genomic_DNA"/>
</dbReference>
<dbReference type="PRINTS" id="PR00455">
    <property type="entry name" value="HTHTETR"/>
</dbReference>
<dbReference type="RefSeq" id="WP_082790998.1">
    <property type="nucleotide sequence ID" value="NZ_LQQC01000007.1"/>
</dbReference>
<dbReference type="PROSITE" id="PS50977">
    <property type="entry name" value="HTH_TETR_2"/>
    <property type="match status" value="1"/>
</dbReference>
<dbReference type="GO" id="GO:0045892">
    <property type="term" value="P:negative regulation of DNA-templated transcription"/>
    <property type="evidence" value="ECO:0007669"/>
    <property type="project" value="UniProtKB-ARBA"/>
</dbReference>
<feature type="region of interest" description="Disordered" evidence="5">
    <location>
        <begin position="1"/>
        <end position="48"/>
    </location>
</feature>
<evidence type="ECO:0000256" key="2">
    <source>
        <dbReference type="ARBA" id="ARBA00023125"/>
    </source>
</evidence>
<protein>
    <submittedName>
        <fullName evidence="7">HTH-type transcriptional repressor KstR2</fullName>
    </submittedName>
</protein>
<feature type="DNA-binding region" description="H-T-H motif" evidence="4">
    <location>
        <begin position="68"/>
        <end position="87"/>
    </location>
</feature>
<comment type="caution">
    <text evidence="7">The sequence shown here is derived from an EMBL/GenBank/DDBJ whole genome shotgun (WGS) entry which is preliminary data.</text>
</comment>
<evidence type="ECO:0000256" key="1">
    <source>
        <dbReference type="ARBA" id="ARBA00023015"/>
    </source>
</evidence>
<dbReference type="GO" id="GO:0003700">
    <property type="term" value="F:DNA-binding transcription factor activity"/>
    <property type="evidence" value="ECO:0007669"/>
    <property type="project" value="TreeGrafter"/>
</dbReference>
<keyword evidence="1" id="KW-0805">Transcription regulation</keyword>
<evidence type="ECO:0000259" key="6">
    <source>
        <dbReference type="PROSITE" id="PS50977"/>
    </source>
</evidence>
<evidence type="ECO:0000256" key="5">
    <source>
        <dbReference type="SAM" id="MobiDB-lite"/>
    </source>
</evidence>
<evidence type="ECO:0000256" key="3">
    <source>
        <dbReference type="ARBA" id="ARBA00023163"/>
    </source>
</evidence>
<proteinExistence type="predicted"/>
<dbReference type="PANTHER" id="PTHR30055">
    <property type="entry name" value="HTH-TYPE TRANSCRIPTIONAL REGULATOR RUTR"/>
    <property type="match status" value="1"/>
</dbReference>
<reference evidence="7 8" key="1">
    <citation type="submission" date="2016-01" db="EMBL/GenBank/DDBJ databases">
        <title>Use of Whole Genome Sequencing to ascertain that Brevibacterium massiliense (Roux, Raoult 2009) is a later heterotypic synonym of Brevibacterium ravenspurgense (Mages 2008).</title>
        <authorList>
            <person name="Bernier A.-M."/>
            <person name="Burdz T."/>
            <person name="Huynh C."/>
            <person name="Pachecho A.L."/>
            <person name="Wiebe D."/>
            <person name="Bonner C."/>
            <person name="Bernard K."/>
        </authorList>
    </citation>
    <scope>NUCLEOTIDE SEQUENCE [LARGE SCALE GENOMIC DNA]</scope>
    <source>
        <strain evidence="7 8">CCUG56047</strain>
    </source>
</reference>
<keyword evidence="2 4" id="KW-0238">DNA-binding</keyword>
<dbReference type="InterPro" id="IPR001647">
    <property type="entry name" value="HTH_TetR"/>
</dbReference>
<dbReference type="PATRIC" id="fig|479117.4.peg.622"/>
<dbReference type="Gene3D" id="1.10.357.10">
    <property type="entry name" value="Tetracycline Repressor, domain 2"/>
    <property type="match status" value="1"/>
</dbReference>
<evidence type="ECO:0000313" key="7">
    <source>
        <dbReference type="EMBL" id="KXZ59068.1"/>
    </source>
</evidence>
<keyword evidence="8" id="KW-1185">Reference proteome</keyword>
<accession>A0A150HB81</accession>
<dbReference type="InterPro" id="IPR023772">
    <property type="entry name" value="DNA-bd_HTH_TetR-type_CS"/>
</dbReference>
<feature type="domain" description="HTH tetR-type" evidence="6">
    <location>
        <begin position="45"/>
        <end position="105"/>
    </location>
</feature>
<dbReference type="Gene3D" id="1.10.10.60">
    <property type="entry name" value="Homeodomain-like"/>
    <property type="match status" value="1"/>
</dbReference>
<dbReference type="InterPro" id="IPR036271">
    <property type="entry name" value="Tet_transcr_reg_TetR-rel_C_sf"/>
</dbReference>
<dbReference type="SUPFAM" id="SSF46689">
    <property type="entry name" value="Homeodomain-like"/>
    <property type="match status" value="1"/>
</dbReference>
<keyword evidence="3" id="KW-0804">Transcription</keyword>
<organism evidence="7 8">
    <name type="scientific">Brevibacterium ravenspurgense</name>
    <dbReference type="NCBI Taxonomy" id="479117"/>
    <lineage>
        <taxon>Bacteria</taxon>
        <taxon>Bacillati</taxon>
        <taxon>Actinomycetota</taxon>
        <taxon>Actinomycetes</taxon>
        <taxon>Micrococcales</taxon>
        <taxon>Brevibacteriaceae</taxon>
        <taxon>Brevibacterium</taxon>
    </lineage>
</organism>
<dbReference type="InterPro" id="IPR050109">
    <property type="entry name" value="HTH-type_TetR-like_transc_reg"/>
</dbReference>
<dbReference type="PANTHER" id="PTHR30055:SF237">
    <property type="entry name" value="TRANSCRIPTIONAL REPRESSOR MCE3R"/>
    <property type="match status" value="1"/>
</dbReference>